<dbReference type="RefSeq" id="XP_043002968.1">
    <property type="nucleotide sequence ID" value="XM_043159368.1"/>
</dbReference>
<dbReference type="EMBL" id="CM032190">
    <property type="protein sequence ID" value="KAG7086497.1"/>
    <property type="molecule type" value="Genomic_DNA"/>
</dbReference>
<gene>
    <name evidence="2" type="ORF">E1B28_002449</name>
</gene>
<reference evidence="2" key="1">
    <citation type="journal article" date="2021" name="Genome Biol. Evol.">
        <title>The assembled and annotated genome of the fairy-ring fungus Marasmius oreades.</title>
        <authorList>
            <person name="Hiltunen M."/>
            <person name="Ament-Velasquez S.L."/>
            <person name="Johannesson H."/>
        </authorList>
    </citation>
    <scope>NUCLEOTIDE SEQUENCE</scope>
    <source>
        <strain evidence="2">03SP1</strain>
    </source>
</reference>
<evidence type="ECO:0000256" key="1">
    <source>
        <dbReference type="SAM" id="MobiDB-lite"/>
    </source>
</evidence>
<accession>A0A9P7RND3</accession>
<evidence type="ECO:0000313" key="3">
    <source>
        <dbReference type="Proteomes" id="UP001049176"/>
    </source>
</evidence>
<dbReference type="Proteomes" id="UP001049176">
    <property type="component" value="Chromosome 10"/>
</dbReference>
<keyword evidence="3" id="KW-1185">Reference proteome</keyword>
<proteinExistence type="predicted"/>
<organism evidence="2 3">
    <name type="scientific">Marasmius oreades</name>
    <name type="common">fairy-ring Marasmius</name>
    <dbReference type="NCBI Taxonomy" id="181124"/>
    <lineage>
        <taxon>Eukaryota</taxon>
        <taxon>Fungi</taxon>
        <taxon>Dikarya</taxon>
        <taxon>Basidiomycota</taxon>
        <taxon>Agaricomycotina</taxon>
        <taxon>Agaricomycetes</taxon>
        <taxon>Agaricomycetidae</taxon>
        <taxon>Agaricales</taxon>
        <taxon>Marasmiineae</taxon>
        <taxon>Marasmiaceae</taxon>
        <taxon>Marasmius</taxon>
    </lineage>
</organism>
<sequence>MKHTTRRAASTSRCAKADKSTPSRAANLQLVPDFHDVPRHSRHFRMHNYNTIQMNELSRRLAFTFAHVHMSMTRRLTDEFSSSSSRSIQIHCKASVAQLLVVTRASWTKAVTVPRRSFRLKTKFISPLQG</sequence>
<protein>
    <submittedName>
        <fullName evidence="2">Uncharacterized protein</fullName>
    </submittedName>
</protein>
<dbReference type="GeneID" id="66071525"/>
<name>A0A9P7RND3_9AGAR</name>
<comment type="caution">
    <text evidence="2">The sequence shown here is derived from an EMBL/GenBank/DDBJ whole genome shotgun (WGS) entry which is preliminary data.</text>
</comment>
<evidence type="ECO:0000313" key="2">
    <source>
        <dbReference type="EMBL" id="KAG7086497.1"/>
    </source>
</evidence>
<dbReference type="AlphaFoldDB" id="A0A9P7RND3"/>
<feature type="region of interest" description="Disordered" evidence="1">
    <location>
        <begin position="1"/>
        <end position="22"/>
    </location>
</feature>
<dbReference type="KEGG" id="more:E1B28_002449"/>